<dbReference type="Proteomes" id="UP000281372">
    <property type="component" value="Unassembled WGS sequence"/>
</dbReference>
<sequence length="58" mass="6010">MPSGRASARWAWGCEAALNQVNPVVPDIPHAPGLLSVPGSSRTNEASPGPLSHHAFLP</sequence>
<name>A0A3M3M1J3_PSECA</name>
<comment type="caution">
    <text evidence="2">The sequence shown here is derived from an EMBL/GenBank/DDBJ whole genome shotgun (WGS) entry which is preliminary data.</text>
</comment>
<reference evidence="2 3" key="1">
    <citation type="submission" date="2018-08" db="EMBL/GenBank/DDBJ databases">
        <title>Recombination of ecologically and evolutionarily significant loci maintains genetic cohesion in the Pseudomonas syringae species complex.</title>
        <authorList>
            <person name="Dillon M."/>
            <person name="Thakur S."/>
            <person name="Almeida R.N.D."/>
            <person name="Weir B.S."/>
            <person name="Guttman D.S."/>
        </authorList>
    </citation>
    <scope>NUCLEOTIDE SEQUENCE [LARGE SCALE GENOMIC DNA]</scope>
    <source>
        <strain evidence="2 3">ICMP 2821</strain>
    </source>
</reference>
<accession>A0A3M3M1J3</accession>
<evidence type="ECO:0000256" key="1">
    <source>
        <dbReference type="SAM" id="MobiDB-lite"/>
    </source>
</evidence>
<protein>
    <submittedName>
        <fullName evidence="2">Uncharacterized protein</fullName>
    </submittedName>
</protein>
<feature type="region of interest" description="Disordered" evidence="1">
    <location>
        <begin position="30"/>
        <end position="58"/>
    </location>
</feature>
<evidence type="ECO:0000313" key="3">
    <source>
        <dbReference type="Proteomes" id="UP000281372"/>
    </source>
</evidence>
<organism evidence="2 3">
    <name type="scientific">Pseudomonas cannabina</name>
    <dbReference type="NCBI Taxonomy" id="86840"/>
    <lineage>
        <taxon>Bacteria</taxon>
        <taxon>Pseudomonadati</taxon>
        <taxon>Pseudomonadota</taxon>
        <taxon>Gammaproteobacteria</taxon>
        <taxon>Pseudomonadales</taxon>
        <taxon>Pseudomonadaceae</taxon>
        <taxon>Pseudomonas</taxon>
    </lineage>
</organism>
<dbReference type="AlphaFoldDB" id="A0A3M3M1J3"/>
<dbReference type="EMBL" id="RBOW01000062">
    <property type="protein sequence ID" value="RMN41378.1"/>
    <property type="molecule type" value="Genomic_DNA"/>
</dbReference>
<proteinExistence type="predicted"/>
<gene>
    <name evidence="2" type="ORF">ALQ64_101028</name>
</gene>
<evidence type="ECO:0000313" key="2">
    <source>
        <dbReference type="EMBL" id="RMN41378.1"/>
    </source>
</evidence>